<reference evidence="2 3" key="1">
    <citation type="submission" date="2016-06" db="EMBL/GenBank/DDBJ databases">
        <authorList>
            <person name="Kjaerup R.B."/>
            <person name="Dalgaard T.S."/>
            <person name="Juul-Madsen H.R."/>
        </authorList>
    </citation>
    <scope>NUCLEOTIDE SEQUENCE [LARGE SCALE GENOMIC DNA]</scope>
    <source>
        <strain evidence="2 3">852002-51834_SCH5396731</strain>
    </source>
</reference>
<proteinExistence type="predicted"/>
<evidence type="ECO:0000313" key="2">
    <source>
        <dbReference type="EMBL" id="OBB82232.1"/>
    </source>
</evidence>
<feature type="transmembrane region" description="Helical" evidence="1">
    <location>
        <begin position="228"/>
        <end position="247"/>
    </location>
</feature>
<dbReference type="AlphaFoldDB" id="A0A1A0VG60"/>
<sequence length="271" mass="30786">MSAVITPPTSPATPPAGPLHHRIGWHLRRDPKRELWLAWGILMVFYGLFFPMFFIVAQVQPPPEPTWDLATQAHWFAERHLGIPVGFGVIFAISGMIAVNNALIAYSMRRMSVSRAFAYSYLLIYSLSAVPGMLLLNIALIVGTLRPDRDPRVIGWLYDFAFLSFDGTMGVFLIGSLIWMVAILLDKNRVFPKWFGYLNLCNALTEVVVAPCWIFRRGVFAWDGEIAWWLDMVVFGIYQVTFIVMLFQMIRREDFGTGELPGLPRKKAVAQ</sequence>
<name>A0A1A0VG60_9MYCO</name>
<evidence type="ECO:0000313" key="3">
    <source>
        <dbReference type="Proteomes" id="UP000091914"/>
    </source>
</evidence>
<feature type="transmembrane region" description="Helical" evidence="1">
    <location>
        <begin position="197"/>
        <end position="216"/>
    </location>
</feature>
<keyword evidence="1" id="KW-0812">Transmembrane</keyword>
<dbReference type="RefSeq" id="WP_064882655.1">
    <property type="nucleotide sequence ID" value="NZ_LZSX01000073.1"/>
</dbReference>
<feature type="transmembrane region" description="Helical" evidence="1">
    <location>
        <begin position="118"/>
        <end position="142"/>
    </location>
</feature>
<keyword evidence="1" id="KW-0472">Membrane</keyword>
<dbReference type="Proteomes" id="UP000091914">
    <property type="component" value="Unassembled WGS sequence"/>
</dbReference>
<protein>
    <submittedName>
        <fullName evidence="2">Uncharacterized protein</fullName>
    </submittedName>
</protein>
<dbReference type="OrthoDB" id="4689187at2"/>
<accession>A0A1A0VG60</accession>
<dbReference type="EMBL" id="LZSX01000073">
    <property type="protein sequence ID" value="OBB82232.1"/>
    <property type="molecule type" value="Genomic_DNA"/>
</dbReference>
<gene>
    <name evidence="2" type="ORF">A5760_14960</name>
</gene>
<feature type="transmembrane region" description="Helical" evidence="1">
    <location>
        <begin position="162"/>
        <end position="185"/>
    </location>
</feature>
<keyword evidence="1" id="KW-1133">Transmembrane helix</keyword>
<organism evidence="2 3">
    <name type="scientific">Mycobacterium colombiense</name>
    <dbReference type="NCBI Taxonomy" id="339268"/>
    <lineage>
        <taxon>Bacteria</taxon>
        <taxon>Bacillati</taxon>
        <taxon>Actinomycetota</taxon>
        <taxon>Actinomycetes</taxon>
        <taxon>Mycobacteriales</taxon>
        <taxon>Mycobacteriaceae</taxon>
        <taxon>Mycobacterium</taxon>
        <taxon>Mycobacterium avium complex (MAC)</taxon>
    </lineage>
</organism>
<evidence type="ECO:0000256" key="1">
    <source>
        <dbReference type="SAM" id="Phobius"/>
    </source>
</evidence>
<comment type="caution">
    <text evidence="2">The sequence shown here is derived from an EMBL/GenBank/DDBJ whole genome shotgun (WGS) entry which is preliminary data.</text>
</comment>
<feature type="transmembrane region" description="Helical" evidence="1">
    <location>
        <begin position="81"/>
        <end position="106"/>
    </location>
</feature>
<feature type="transmembrane region" description="Helical" evidence="1">
    <location>
        <begin position="36"/>
        <end position="61"/>
    </location>
</feature>